<comment type="caution">
    <text evidence="1">The sequence shown here is derived from an EMBL/GenBank/DDBJ whole genome shotgun (WGS) entry which is preliminary data.</text>
</comment>
<proteinExistence type="predicted"/>
<dbReference type="EMBL" id="VFOS01000001">
    <property type="protein sequence ID" value="TQL63557.1"/>
    <property type="molecule type" value="Genomic_DNA"/>
</dbReference>
<evidence type="ECO:0000313" key="2">
    <source>
        <dbReference type="Proteomes" id="UP000315389"/>
    </source>
</evidence>
<dbReference type="RefSeq" id="WP_142117815.1">
    <property type="nucleotide sequence ID" value="NZ_BAAASV010000002.1"/>
</dbReference>
<organism evidence="1 2">
    <name type="scientific">Rarobacter faecitabidus</name>
    <dbReference type="NCBI Taxonomy" id="13243"/>
    <lineage>
        <taxon>Bacteria</taxon>
        <taxon>Bacillati</taxon>
        <taxon>Actinomycetota</taxon>
        <taxon>Actinomycetes</taxon>
        <taxon>Micrococcales</taxon>
        <taxon>Rarobacteraceae</taxon>
        <taxon>Rarobacter</taxon>
    </lineage>
</organism>
<reference evidence="1 2" key="1">
    <citation type="submission" date="2019-06" db="EMBL/GenBank/DDBJ databases">
        <title>Sequencing the genomes of 1000 actinobacteria strains.</title>
        <authorList>
            <person name="Klenk H.-P."/>
        </authorList>
    </citation>
    <scope>NUCLEOTIDE SEQUENCE [LARGE SCALE GENOMIC DNA]</scope>
    <source>
        <strain evidence="1 2">DSM 4813</strain>
    </source>
</reference>
<protein>
    <submittedName>
        <fullName evidence="1">Uncharacterized protein</fullName>
    </submittedName>
</protein>
<gene>
    <name evidence="1" type="ORF">FB461_0017</name>
</gene>
<dbReference type="AlphaFoldDB" id="A0A542ZTE2"/>
<dbReference type="Proteomes" id="UP000315389">
    <property type="component" value="Unassembled WGS sequence"/>
</dbReference>
<keyword evidence="2" id="KW-1185">Reference proteome</keyword>
<evidence type="ECO:0000313" key="1">
    <source>
        <dbReference type="EMBL" id="TQL63557.1"/>
    </source>
</evidence>
<name>A0A542ZTE2_RARFA</name>
<accession>A0A542ZTE2</accession>
<sequence>MTTTRIYRAHLISYPAEACVLHPAERFPEWLHTVSAHWPDGEPVDESQTLATLWGDWKPKGWQPPKDRPDWTFWWPSTDRIYRSRSSAQARVDLLESFGAKAVLVESDLNWRTTKDANTERRNRRAADRIAKHEAAIANIKKEIAG</sequence>
<dbReference type="OrthoDB" id="4480287at2"/>